<evidence type="ECO:0000313" key="8">
    <source>
        <dbReference type="Proteomes" id="UP001311232"/>
    </source>
</evidence>
<protein>
    <recommendedName>
        <fullName evidence="9">Ankyrin repeat domain-containing protein 6-like</fullName>
    </recommendedName>
</protein>
<keyword evidence="1" id="KW-0677">Repeat</keyword>
<feature type="compositionally biased region" description="Basic residues" evidence="5">
    <location>
        <begin position="280"/>
        <end position="294"/>
    </location>
</feature>
<evidence type="ECO:0000313" key="7">
    <source>
        <dbReference type="EMBL" id="KAK5600379.1"/>
    </source>
</evidence>
<dbReference type="PANTHER" id="PTHR24161">
    <property type="entry name" value="ANK_REP_REGION DOMAIN-CONTAINING PROTEIN-RELATED"/>
    <property type="match status" value="1"/>
</dbReference>
<feature type="region of interest" description="Disordered" evidence="5">
    <location>
        <begin position="541"/>
        <end position="563"/>
    </location>
</feature>
<dbReference type="PANTHER" id="PTHR24161:SF121">
    <property type="entry name" value="M-PHASE PHOSPHOPROTEIN 8"/>
    <property type="match status" value="1"/>
</dbReference>
<dbReference type="Pfam" id="PF12796">
    <property type="entry name" value="Ank_2"/>
    <property type="match status" value="1"/>
</dbReference>
<comment type="caution">
    <text evidence="7">The sequence shown here is derived from an EMBL/GenBank/DDBJ whole genome shotgun (WGS) entry which is preliminary data.</text>
</comment>
<organism evidence="7 8">
    <name type="scientific">Crenichthys baileyi</name>
    <name type="common">White River springfish</name>
    <dbReference type="NCBI Taxonomy" id="28760"/>
    <lineage>
        <taxon>Eukaryota</taxon>
        <taxon>Metazoa</taxon>
        <taxon>Chordata</taxon>
        <taxon>Craniata</taxon>
        <taxon>Vertebrata</taxon>
        <taxon>Euteleostomi</taxon>
        <taxon>Actinopterygii</taxon>
        <taxon>Neopterygii</taxon>
        <taxon>Teleostei</taxon>
        <taxon>Neoteleostei</taxon>
        <taxon>Acanthomorphata</taxon>
        <taxon>Ovalentaria</taxon>
        <taxon>Atherinomorphae</taxon>
        <taxon>Cyprinodontiformes</taxon>
        <taxon>Goodeidae</taxon>
        <taxon>Crenichthys</taxon>
    </lineage>
</organism>
<dbReference type="SMART" id="SM00248">
    <property type="entry name" value="ANK"/>
    <property type="match status" value="5"/>
</dbReference>
<keyword evidence="2 3" id="KW-0040">ANK repeat</keyword>
<feature type="repeat" description="ANK" evidence="3">
    <location>
        <begin position="104"/>
        <end position="136"/>
    </location>
</feature>
<feature type="compositionally biased region" description="Polar residues" evidence="5">
    <location>
        <begin position="500"/>
        <end position="511"/>
    </location>
</feature>
<feature type="compositionally biased region" description="Polar residues" evidence="5">
    <location>
        <begin position="544"/>
        <end position="554"/>
    </location>
</feature>
<evidence type="ECO:0000256" key="4">
    <source>
        <dbReference type="SAM" id="Coils"/>
    </source>
</evidence>
<feature type="coiled-coil region" evidence="4">
    <location>
        <begin position="394"/>
        <end position="421"/>
    </location>
</feature>
<evidence type="ECO:0000256" key="6">
    <source>
        <dbReference type="SAM" id="SignalP"/>
    </source>
</evidence>
<dbReference type="EMBL" id="JAHHUM010002889">
    <property type="protein sequence ID" value="KAK5600379.1"/>
    <property type="molecule type" value="Genomic_DNA"/>
</dbReference>
<dbReference type="AlphaFoldDB" id="A0AAV9QV87"/>
<feature type="repeat" description="ANK" evidence="3">
    <location>
        <begin position="154"/>
        <end position="186"/>
    </location>
</feature>
<feature type="coiled-coil region" evidence="4">
    <location>
        <begin position="621"/>
        <end position="648"/>
    </location>
</feature>
<keyword evidence="6" id="KW-0732">Signal</keyword>
<feature type="repeat" description="ANK" evidence="3">
    <location>
        <begin position="220"/>
        <end position="252"/>
    </location>
</feature>
<dbReference type="Pfam" id="PF00023">
    <property type="entry name" value="Ank"/>
    <property type="match status" value="1"/>
</dbReference>
<dbReference type="PROSITE" id="PS50297">
    <property type="entry name" value="ANK_REP_REGION"/>
    <property type="match status" value="3"/>
</dbReference>
<feature type="chain" id="PRO_5043328677" description="Ankyrin repeat domain-containing protein 6-like" evidence="6">
    <location>
        <begin position="19"/>
        <end position="670"/>
    </location>
</feature>
<feature type="region of interest" description="Disordered" evidence="5">
    <location>
        <begin position="280"/>
        <end position="337"/>
    </location>
</feature>
<proteinExistence type="predicted"/>
<feature type="repeat" description="ANK" evidence="3">
    <location>
        <begin position="187"/>
        <end position="219"/>
    </location>
</feature>
<dbReference type="InterPro" id="IPR036770">
    <property type="entry name" value="Ankyrin_rpt-contain_sf"/>
</dbReference>
<dbReference type="Gene3D" id="1.25.40.20">
    <property type="entry name" value="Ankyrin repeat-containing domain"/>
    <property type="match status" value="1"/>
</dbReference>
<keyword evidence="4" id="KW-0175">Coiled coil</keyword>
<gene>
    <name evidence="7" type="ORF">CRENBAI_025263</name>
</gene>
<dbReference type="Proteomes" id="UP001311232">
    <property type="component" value="Unassembled WGS sequence"/>
</dbReference>
<feature type="signal peptide" evidence="6">
    <location>
        <begin position="1"/>
        <end position="18"/>
    </location>
</feature>
<evidence type="ECO:0000256" key="1">
    <source>
        <dbReference type="ARBA" id="ARBA00022737"/>
    </source>
</evidence>
<evidence type="ECO:0008006" key="9">
    <source>
        <dbReference type="Google" id="ProtNLM"/>
    </source>
</evidence>
<dbReference type="SUPFAM" id="SSF48403">
    <property type="entry name" value="Ankyrin repeat"/>
    <property type="match status" value="1"/>
</dbReference>
<evidence type="ECO:0000256" key="3">
    <source>
        <dbReference type="PROSITE-ProRule" id="PRU00023"/>
    </source>
</evidence>
<feature type="region of interest" description="Disordered" evidence="5">
    <location>
        <begin position="495"/>
        <end position="523"/>
    </location>
</feature>
<reference evidence="7 8" key="1">
    <citation type="submission" date="2021-06" db="EMBL/GenBank/DDBJ databases">
        <authorList>
            <person name="Palmer J.M."/>
        </authorList>
    </citation>
    <scope>NUCLEOTIDE SEQUENCE [LARGE SCALE GENOMIC DNA]</scope>
    <source>
        <strain evidence="7 8">MEX-2019</strain>
        <tissue evidence="7">Muscle</tissue>
    </source>
</reference>
<name>A0AAV9QV87_9TELE</name>
<evidence type="ECO:0000256" key="2">
    <source>
        <dbReference type="ARBA" id="ARBA00023043"/>
    </source>
</evidence>
<feature type="compositionally biased region" description="Basic and acidic residues" evidence="5">
    <location>
        <begin position="313"/>
        <end position="325"/>
    </location>
</feature>
<accession>A0AAV9QV87</accession>
<sequence length="670" mass="75260">MIRLLLLQKLILILATNSSEHPQRLCWSFKNGCSLFQPGNQLSLCMISWRSSMAAFCSRNSHRSSDMENLVCTLSLAEEVENPSVLKDHCRPEDGEAIHSKVSGHQTPLHRSAMVGNSETMAALIAGGCAVDLQDPCVKLLVKAGADVHVKNKAGNTALHLACQNAHAPTAKLLLLRGSNPDTKNTVGDTCLHVAARYNNMNLLKILLRSQCCLNETNQTGDTAMHVAAALNHSKAVQLLLSAGLNVRVRNKTGKTALDKAKEHQSKQVVLLLSKNHQVRYMRRKTMKRPRLRAPTRPAKDSSCGMEQTEPGPDSKDLDKDDLTSGRKQKKMQKNELLDEGGKPCQLYTLYRDGEGRVRQAPSRSCLCESLLKKLQDNLKTTEVDLRLHILTVQEELRRQMDRMERRNEHQLRTLDMLIQEKAASERRTITSRMEQRAAQAQAEGLRNQAALRHELKTWCFSLLEYMNISVPAETQYQNLLLSPSAAETDPELVPLLFSGDSSPTASTSTLRPRCLESSKSAEQTGSRTYFEMKLDRCADYNEEPSSSNKSSIGPQEEARGPTNDSMVLEFLVDRPAEPTFIQERKHLHAMEVTQRFFDAVSAQMEHWCSRKILEVEWQSEVRARADRKEMLQRIRELEEEVHRLQTNEGKESFLRPACGLSPVGTEGLP</sequence>
<dbReference type="InterPro" id="IPR002110">
    <property type="entry name" value="Ankyrin_rpt"/>
</dbReference>
<evidence type="ECO:0000256" key="5">
    <source>
        <dbReference type="SAM" id="MobiDB-lite"/>
    </source>
</evidence>
<dbReference type="PROSITE" id="PS50088">
    <property type="entry name" value="ANK_REPEAT"/>
    <property type="match status" value="4"/>
</dbReference>
<keyword evidence="8" id="KW-1185">Reference proteome</keyword>